<dbReference type="CDD" id="cd11879">
    <property type="entry name" value="SH3_Bem1p_2"/>
    <property type="match status" value="1"/>
</dbReference>
<dbReference type="InterPro" id="IPR053793">
    <property type="entry name" value="PB1-like"/>
</dbReference>
<dbReference type="PROSITE" id="PS51745">
    <property type="entry name" value="PB1"/>
    <property type="match status" value="1"/>
</dbReference>
<dbReference type="Pfam" id="PF00787">
    <property type="entry name" value="PX"/>
    <property type="match status" value="1"/>
</dbReference>
<evidence type="ECO:0000313" key="8">
    <source>
        <dbReference type="EMBL" id="OJJ46402.1"/>
    </source>
</evidence>
<dbReference type="PANTHER" id="PTHR15706:SF2">
    <property type="entry name" value="SH3 AND PX DOMAIN-CONTAINING PROTEIN 2A"/>
    <property type="match status" value="1"/>
</dbReference>
<dbReference type="GO" id="GO:0032153">
    <property type="term" value="C:cell division site"/>
    <property type="evidence" value="ECO:0007669"/>
    <property type="project" value="EnsemblFungi"/>
</dbReference>
<feature type="compositionally biased region" description="Low complexity" evidence="4">
    <location>
        <begin position="493"/>
        <end position="518"/>
    </location>
</feature>
<organism evidence="8 9">
    <name type="scientific">Penicilliopsis zonata CBS 506.65</name>
    <dbReference type="NCBI Taxonomy" id="1073090"/>
    <lineage>
        <taxon>Eukaryota</taxon>
        <taxon>Fungi</taxon>
        <taxon>Dikarya</taxon>
        <taxon>Ascomycota</taxon>
        <taxon>Pezizomycotina</taxon>
        <taxon>Eurotiomycetes</taxon>
        <taxon>Eurotiomycetidae</taxon>
        <taxon>Eurotiales</taxon>
        <taxon>Aspergillaceae</taxon>
        <taxon>Penicilliopsis</taxon>
    </lineage>
</organism>
<dbReference type="InterPro" id="IPR000270">
    <property type="entry name" value="PB1_dom"/>
</dbReference>
<gene>
    <name evidence="8" type="ORF">ASPZODRAFT_25529</name>
</gene>
<feature type="region of interest" description="Disordered" evidence="4">
    <location>
        <begin position="1"/>
        <end position="20"/>
    </location>
</feature>
<feature type="compositionally biased region" description="Low complexity" evidence="4">
    <location>
        <begin position="300"/>
        <end position="310"/>
    </location>
</feature>
<dbReference type="FunFam" id="2.30.30.40:FF:000093">
    <property type="entry name" value="Protein kinase activator Bem1"/>
    <property type="match status" value="1"/>
</dbReference>
<dbReference type="AlphaFoldDB" id="A0A1L9SGU6"/>
<evidence type="ECO:0000259" key="7">
    <source>
        <dbReference type="PROSITE" id="PS51745"/>
    </source>
</evidence>
<dbReference type="GO" id="GO:1902917">
    <property type="term" value="P:positive regulation of mating projection assembly"/>
    <property type="evidence" value="ECO:0007669"/>
    <property type="project" value="EnsemblFungi"/>
</dbReference>
<sequence>MKAIRRSLKGDKDPKPHHHHISITPKSAIAILPPKKVIRALYDYQPEAGNAQELAFSKGDFFHVISREDDLDWYEACNPLIPSARGLVPVSFFEVIGKNERNSDDSIDLHKKEHHDSGFADRAPAFVPFAEPPASTIATTTTVTTTTPPPPPTATNSTVPPLGSYNRMSALKGAGPMVYGIVQYDFQAERPDELDARAGEAIIVIAQSNPEWFVAKPIGRLGGPGLIPVSFIELRDMQTGQAVTDPLEAVRRAGVPKVEEWKKMTAEYKNSSITLGKIDSAASGVQSATAGMEKMSMTNNNNNNNNNNHNSYASHTSQNGTHQNYHQRNPSKVSQQAAAVAAPPQNYLLAPVAASIPRYCFDNDKYWYIIEAKMEDGRCWELSRYYHDFYDFQIALLTQFEDEAGNKGKPRTLPFMPGPVTHVTDAISNGRRQNLDEYIRKLLSMPPHIARCQLVRQLFAPRAGDFEIDPNVFGEDARYSAGSHHSSSVPDGSRSASRQSSHHQMAVAAAAATTTTTTGPQPDRGSHHRSQPSLSQTNGNHNGAAPAVTPTPAAAIPPSRTDLQGQTMNRQPSSLTQVSTTSSSGAMKIKVFFQDDLIAIRVPNDINFQQLKEKLMDRLKLTDDIMVQYKDEPSGSYADMLSDHDLDMAIQRNSKLTLSPSTPH</sequence>
<evidence type="ECO:0000256" key="4">
    <source>
        <dbReference type="SAM" id="MobiDB-lite"/>
    </source>
</evidence>
<dbReference type="SMART" id="SM00326">
    <property type="entry name" value="SH3"/>
    <property type="match status" value="2"/>
</dbReference>
<dbReference type="Gene3D" id="2.30.30.40">
    <property type="entry name" value="SH3 Domains"/>
    <property type="match status" value="2"/>
</dbReference>
<dbReference type="GeneID" id="34614472"/>
<dbReference type="FunFam" id="3.10.20.90:FF:000250">
    <property type="entry name" value="Protein kinase activator Bem1"/>
    <property type="match status" value="1"/>
</dbReference>
<feature type="region of interest" description="Disordered" evidence="4">
    <location>
        <begin position="477"/>
        <end position="581"/>
    </location>
</feature>
<feature type="region of interest" description="Disordered" evidence="4">
    <location>
        <begin position="300"/>
        <end position="327"/>
    </location>
</feature>
<dbReference type="GO" id="GO:1902494">
    <property type="term" value="C:catalytic complex"/>
    <property type="evidence" value="ECO:0007669"/>
    <property type="project" value="UniProtKB-ARBA"/>
</dbReference>
<evidence type="ECO:0000256" key="3">
    <source>
        <dbReference type="PROSITE-ProRule" id="PRU00192"/>
    </source>
</evidence>
<dbReference type="PROSITE" id="PS50195">
    <property type="entry name" value="PX"/>
    <property type="match status" value="1"/>
</dbReference>
<dbReference type="InterPro" id="IPR035549">
    <property type="entry name" value="Bem1/Scd2_SH3_2"/>
</dbReference>
<dbReference type="Gene3D" id="3.30.1520.10">
    <property type="entry name" value="Phox-like domain"/>
    <property type="match status" value="1"/>
</dbReference>
<feature type="compositionally biased region" description="Polar residues" evidence="4">
    <location>
        <begin position="561"/>
        <end position="572"/>
    </location>
</feature>
<dbReference type="Pfam" id="PF00018">
    <property type="entry name" value="SH3_1"/>
    <property type="match status" value="2"/>
</dbReference>
<evidence type="ECO:0000259" key="5">
    <source>
        <dbReference type="PROSITE" id="PS50002"/>
    </source>
</evidence>
<dbReference type="Pfam" id="PF00564">
    <property type="entry name" value="PB1"/>
    <property type="match status" value="1"/>
</dbReference>
<feature type="domain" description="PB1" evidence="7">
    <location>
        <begin position="586"/>
        <end position="661"/>
    </location>
</feature>
<dbReference type="EMBL" id="KV878342">
    <property type="protein sequence ID" value="OJJ46402.1"/>
    <property type="molecule type" value="Genomic_DNA"/>
</dbReference>
<reference evidence="9" key="1">
    <citation type="journal article" date="2017" name="Genome Biol.">
        <title>Comparative genomics reveals high biological diversity and specific adaptations in the industrially and medically important fungal genus Aspergillus.</title>
        <authorList>
            <person name="de Vries R.P."/>
            <person name="Riley R."/>
            <person name="Wiebenga A."/>
            <person name="Aguilar-Osorio G."/>
            <person name="Amillis S."/>
            <person name="Uchima C.A."/>
            <person name="Anderluh G."/>
            <person name="Asadollahi M."/>
            <person name="Askin M."/>
            <person name="Barry K."/>
            <person name="Battaglia E."/>
            <person name="Bayram O."/>
            <person name="Benocci T."/>
            <person name="Braus-Stromeyer S.A."/>
            <person name="Caldana C."/>
            <person name="Canovas D."/>
            <person name="Cerqueira G.C."/>
            <person name="Chen F."/>
            <person name="Chen W."/>
            <person name="Choi C."/>
            <person name="Clum A."/>
            <person name="Dos Santos R.A."/>
            <person name="Damasio A.R."/>
            <person name="Diallinas G."/>
            <person name="Emri T."/>
            <person name="Fekete E."/>
            <person name="Flipphi M."/>
            <person name="Freyberg S."/>
            <person name="Gallo A."/>
            <person name="Gournas C."/>
            <person name="Habgood R."/>
            <person name="Hainaut M."/>
            <person name="Harispe M.L."/>
            <person name="Henrissat B."/>
            <person name="Hilden K.S."/>
            <person name="Hope R."/>
            <person name="Hossain A."/>
            <person name="Karabika E."/>
            <person name="Karaffa L."/>
            <person name="Karanyi Z."/>
            <person name="Krasevec N."/>
            <person name="Kuo A."/>
            <person name="Kusch H."/>
            <person name="LaButti K."/>
            <person name="Lagendijk E.L."/>
            <person name="Lapidus A."/>
            <person name="Levasseur A."/>
            <person name="Lindquist E."/>
            <person name="Lipzen A."/>
            <person name="Logrieco A.F."/>
            <person name="MacCabe A."/>
            <person name="Maekelae M.R."/>
            <person name="Malavazi I."/>
            <person name="Melin P."/>
            <person name="Meyer V."/>
            <person name="Mielnichuk N."/>
            <person name="Miskei M."/>
            <person name="Molnar A.P."/>
            <person name="Mule G."/>
            <person name="Ngan C.Y."/>
            <person name="Orejas M."/>
            <person name="Orosz E."/>
            <person name="Ouedraogo J.P."/>
            <person name="Overkamp K.M."/>
            <person name="Park H.-S."/>
            <person name="Perrone G."/>
            <person name="Piumi F."/>
            <person name="Punt P.J."/>
            <person name="Ram A.F."/>
            <person name="Ramon A."/>
            <person name="Rauscher S."/>
            <person name="Record E."/>
            <person name="Riano-Pachon D.M."/>
            <person name="Robert V."/>
            <person name="Roehrig J."/>
            <person name="Ruller R."/>
            <person name="Salamov A."/>
            <person name="Salih N.S."/>
            <person name="Samson R.A."/>
            <person name="Sandor E."/>
            <person name="Sanguinetti M."/>
            <person name="Schuetze T."/>
            <person name="Sepcic K."/>
            <person name="Shelest E."/>
            <person name="Sherlock G."/>
            <person name="Sophianopoulou V."/>
            <person name="Squina F.M."/>
            <person name="Sun H."/>
            <person name="Susca A."/>
            <person name="Todd R.B."/>
            <person name="Tsang A."/>
            <person name="Unkles S.E."/>
            <person name="van de Wiele N."/>
            <person name="van Rossen-Uffink D."/>
            <person name="Oliveira J.V."/>
            <person name="Vesth T.C."/>
            <person name="Visser J."/>
            <person name="Yu J.-H."/>
            <person name="Zhou M."/>
            <person name="Andersen M.R."/>
            <person name="Archer D.B."/>
            <person name="Baker S.E."/>
            <person name="Benoit I."/>
            <person name="Brakhage A.A."/>
            <person name="Braus G.H."/>
            <person name="Fischer R."/>
            <person name="Frisvad J.C."/>
            <person name="Goldman G.H."/>
            <person name="Houbraken J."/>
            <person name="Oakley B."/>
            <person name="Pocsi I."/>
            <person name="Scazzocchio C."/>
            <person name="Seiboth B."/>
            <person name="vanKuyk P.A."/>
            <person name="Wortman J."/>
            <person name="Dyer P.S."/>
            <person name="Grigoriev I.V."/>
        </authorList>
    </citation>
    <scope>NUCLEOTIDE SEQUENCE [LARGE SCALE GENOMIC DNA]</scope>
    <source>
        <strain evidence="9">CBS 506.65</strain>
    </source>
</reference>
<feature type="domain" description="SH3" evidence="5">
    <location>
        <begin position="175"/>
        <end position="237"/>
    </location>
</feature>
<dbReference type="GO" id="GO:0030010">
    <property type="term" value="P:establishment of cell polarity"/>
    <property type="evidence" value="ECO:0007669"/>
    <property type="project" value="EnsemblFungi"/>
</dbReference>
<evidence type="ECO:0008006" key="10">
    <source>
        <dbReference type="Google" id="ProtNLM"/>
    </source>
</evidence>
<evidence type="ECO:0000256" key="2">
    <source>
        <dbReference type="ARBA" id="ARBA00022737"/>
    </source>
</evidence>
<dbReference type="SMART" id="SM00312">
    <property type="entry name" value="PX"/>
    <property type="match status" value="1"/>
</dbReference>
<feature type="compositionally biased region" description="Polar residues" evidence="4">
    <location>
        <begin position="311"/>
        <end position="327"/>
    </location>
</feature>
<dbReference type="FunFam" id="3.30.1520.10:FF:000041">
    <property type="entry name" value="Protein kinase activator Bem1"/>
    <property type="match status" value="1"/>
</dbReference>
<feature type="domain" description="PX" evidence="6">
    <location>
        <begin position="346"/>
        <end position="466"/>
    </location>
</feature>
<feature type="compositionally biased region" description="Polar residues" evidence="4">
    <location>
        <begin position="531"/>
        <end position="541"/>
    </location>
</feature>
<dbReference type="VEuPathDB" id="FungiDB:ASPZODRAFT_25529"/>
<dbReference type="GO" id="GO:0090726">
    <property type="term" value="C:cortical dynamic polarity patch"/>
    <property type="evidence" value="ECO:0007669"/>
    <property type="project" value="EnsemblFungi"/>
</dbReference>
<evidence type="ECO:0000313" key="9">
    <source>
        <dbReference type="Proteomes" id="UP000184188"/>
    </source>
</evidence>
<dbReference type="GO" id="GO:0030674">
    <property type="term" value="F:protein-macromolecule adaptor activity"/>
    <property type="evidence" value="ECO:0007669"/>
    <property type="project" value="EnsemblFungi"/>
</dbReference>
<dbReference type="CDD" id="cd11878">
    <property type="entry name" value="SH3_Bem1p_1"/>
    <property type="match status" value="1"/>
</dbReference>
<keyword evidence="9" id="KW-1185">Reference proteome</keyword>
<dbReference type="RefSeq" id="XP_022580912.1">
    <property type="nucleotide sequence ID" value="XM_022728008.1"/>
</dbReference>
<evidence type="ECO:0000256" key="1">
    <source>
        <dbReference type="ARBA" id="ARBA00022443"/>
    </source>
</evidence>
<keyword evidence="2" id="KW-0677">Repeat</keyword>
<dbReference type="GO" id="GO:0035091">
    <property type="term" value="F:phosphatidylinositol binding"/>
    <property type="evidence" value="ECO:0007669"/>
    <property type="project" value="InterPro"/>
</dbReference>
<dbReference type="InterPro" id="IPR036871">
    <property type="entry name" value="PX_dom_sf"/>
</dbReference>
<dbReference type="InterPro" id="IPR001452">
    <property type="entry name" value="SH3_domain"/>
</dbReference>
<feature type="domain" description="SH3" evidence="5">
    <location>
        <begin position="33"/>
        <end position="98"/>
    </location>
</feature>
<accession>A0A1L9SGU6</accession>
<dbReference type="PROSITE" id="PS50002">
    <property type="entry name" value="SH3"/>
    <property type="match status" value="2"/>
</dbReference>
<keyword evidence="1 3" id="KW-0728">SH3 domain</keyword>
<dbReference type="GO" id="GO:0032878">
    <property type="term" value="P:regulation of establishment or maintenance of cell polarity"/>
    <property type="evidence" value="ECO:0007669"/>
    <property type="project" value="EnsemblFungi"/>
</dbReference>
<feature type="compositionally biased region" description="Low complexity" evidence="4">
    <location>
        <begin position="544"/>
        <end position="558"/>
    </location>
</feature>
<dbReference type="CDD" id="cd06890">
    <property type="entry name" value="PX_Bem1p"/>
    <property type="match status" value="1"/>
</dbReference>
<dbReference type="SUPFAM" id="SSF64268">
    <property type="entry name" value="PX domain"/>
    <property type="match status" value="1"/>
</dbReference>
<dbReference type="GO" id="GO:0000747">
    <property type="term" value="P:conjugation with cellular fusion"/>
    <property type="evidence" value="ECO:0007669"/>
    <property type="project" value="TreeGrafter"/>
</dbReference>
<dbReference type="InterPro" id="IPR035548">
    <property type="entry name" value="Bem1/Scd2_SH3_1"/>
</dbReference>
<proteinExistence type="predicted"/>
<dbReference type="PANTHER" id="PTHR15706">
    <property type="entry name" value="SH3 MULTIPLE DOMAIN"/>
    <property type="match status" value="1"/>
</dbReference>
<dbReference type="SUPFAM" id="SSF50044">
    <property type="entry name" value="SH3-domain"/>
    <property type="match status" value="2"/>
</dbReference>
<dbReference type="GO" id="GO:0043332">
    <property type="term" value="C:mating projection tip"/>
    <property type="evidence" value="ECO:0007669"/>
    <property type="project" value="EnsemblFungi"/>
</dbReference>
<feature type="region of interest" description="Disordered" evidence="4">
    <location>
        <begin position="141"/>
        <end position="161"/>
    </location>
</feature>
<dbReference type="FunFam" id="2.30.30.40:FF:000184">
    <property type="entry name" value="Protein kinase activator Bem1"/>
    <property type="match status" value="1"/>
</dbReference>
<dbReference type="InterPro" id="IPR051228">
    <property type="entry name" value="NADPH_Oxidase/PX-Domain"/>
</dbReference>
<name>A0A1L9SGU6_9EURO</name>
<dbReference type="InterPro" id="IPR035550">
    <property type="entry name" value="Bem1/Scd2_PX"/>
</dbReference>
<dbReference type="Proteomes" id="UP000184188">
    <property type="component" value="Unassembled WGS sequence"/>
</dbReference>
<dbReference type="InterPro" id="IPR036028">
    <property type="entry name" value="SH3-like_dom_sf"/>
</dbReference>
<dbReference type="OrthoDB" id="548867at2759"/>
<dbReference type="Gene3D" id="3.10.20.90">
    <property type="entry name" value="Phosphatidylinositol 3-kinase Catalytic Subunit, Chain A, domain 1"/>
    <property type="match status" value="1"/>
</dbReference>
<dbReference type="InterPro" id="IPR001683">
    <property type="entry name" value="PX_dom"/>
</dbReference>
<dbReference type="STRING" id="1073090.A0A1L9SGU6"/>
<evidence type="ECO:0000259" key="6">
    <source>
        <dbReference type="PROSITE" id="PS50195"/>
    </source>
</evidence>
<dbReference type="SUPFAM" id="SSF54277">
    <property type="entry name" value="CAD &amp; PB1 domains"/>
    <property type="match status" value="1"/>
</dbReference>
<protein>
    <recommendedName>
        <fullName evidence="10">Protein kinase activator Bem1</fullName>
    </recommendedName>
</protein>